<dbReference type="InterPro" id="IPR008966">
    <property type="entry name" value="Adhesion_dom_sf"/>
</dbReference>
<protein>
    <submittedName>
        <fullName evidence="3">Type 1 fimbrial protein</fullName>
    </submittedName>
</protein>
<feature type="signal peptide" evidence="1">
    <location>
        <begin position="1"/>
        <end position="23"/>
    </location>
</feature>
<dbReference type="Pfam" id="PF00419">
    <property type="entry name" value="Fimbrial"/>
    <property type="match status" value="1"/>
</dbReference>
<keyword evidence="1" id="KW-0732">Signal</keyword>
<gene>
    <name evidence="3" type="ORF">FEM54_20250</name>
</gene>
<dbReference type="InterPro" id="IPR050263">
    <property type="entry name" value="Bact_Fimbrial_Adh_Pro"/>
</dbReference>
<evidence type="ECO:0000259" key="2">
    <source>
        <dbReference type="Pfam" id="PF00419"/>
    </source>
</evidence>
<evidence type="ECO:0000313" key="4">
    <source>
        <dbReference type="Proteomes" id="UP000304941"/>
    </source>
</evidence>
<dbReference type="EMBL" id="VBVZ01000328">
    <property type="protein sequence ID" value="TLG89859.1"/>
    <property type="molecule type" value="Genomic_DNA"/>
</dbReference>
<organism evidence="3 4">
    <name type="scientific">Pseudomonas edaphica</name>
    <dbReference type="NCBI Taxonomy" id="2006980"/>
    <lineage>
        <taxon>Bacteria</taxon>
        <taxon>Pseudomonadati</taxon>
        <taxon>Pseudomonadota</taxon>
        <taxon>Gammaproteobacteria</taxon>
        <taxon>Pseudomonadales</taxon>
        <taxon>Pseudomonadaceae</taxon>
        <taxon>Pseudomonas</taxon>
    </lineage>
</organism>
<dbReference type="PANTHER" id="PTHR33420:SF26">
    <property type="entry name" value="FIMBRIAL SUBUNIT"/>
    <property type="match status" value="1"/>
</dbReference>
<name>A0ABY2U171_9PSED</name>
<dbReference type="Proteomes" id="UP000304941">
    <property type="component" value="Unassembled WGS sequence"/>
</dbReference>
<dbReference type="RefSeq" id="WP_138452664.1">
    <property type="nucleotide sequence ID" value="NZ_VBVZ01000328.1"/>
</dbReference>
<reference evidence="3 4" key="1">
    <citation type="submission" date="2019-05" db="EMBL/GenBank/DDBJ databases">
        <title>Pseudomonas edaphica sp. nov., isolated from rhizospheric soil of Cistus ladanifer L. in Spain.</title>
        <authorList>
            <person name="Peix A."/>
        </authorList>
    </citation>
    <scope>NUCLEOTIDE SEQUENCE [LARGE SCALE GENOMIC DNA]</scope>
    <source>
        <strain evidence="3 4">RD25</strain>
    </source>
</reference>
<dbReference type="InterPro" id="IPR000259">
    <property type="entry name" value="Adhesion_dom_fimbrial"/>
</dbReference>
<feature type="domain" description="Fimbrial-type adhesion" evidence="2">
    <location>
        <begin position="28"/>
        <end position="197"/>
    </location>
</feature>
<evidence type="ECO:0000313" key="3">
    <source>
        <dbReference type="EMBL" id="TLG89859.1"/>
    </source>
</evidence>
<proteinExistence type="predicted"/>
<evidence type="ECO:0000256" key="1">
    <source>
        <dbReference type="SAM" id="SignalP"/>
    </source>
</evidence>
<dbReference type="Gene3D" id="2.60.40.1090">
    <property type="entry name" value="Fimbrial-type adhesion domain"/>
    <property type="match status" value="1"/>
</dbReference>
<sequence length="197" mass="19480">MAIQKRHILAAAITALITTSALAADGTINFTGEITAASCKASSGAGTSVGGAAGAQVIEVPMGKVSIDSLSTKNPGIVSGTAININLDCGNTAAGLTTVKVMFDPSSGSGVDGSNNNLLKTTGTAKGVGIGIFDSSNNLINLAGNGSFDAPLVKAGTDPAFTYTANLNMRASYVANGVTPIVPGPANGTLPFTLTYQ</sequence>
<dbReference type="SUPFAM" id="SSF49401">
    <property type="entry name" value="Bacterial adhesins"/>
    <property type="match status" value="1"/>
</dbReference>
<accession>A0ABY2U171</accession>
<dbReference type="PANTHER" id="PTHR33420">
    <property type="entry name" value="FIMBRIAL SUBUNIT ELFA-RELATED"/>
    <property type="match status" value="1"/>
</dbReference>
<feature type="chain" id="PRO_5045660538" evidence="1">
    <location>
        <begin position="24"/>
        <end position="197"/>
    </location>
</feature>
<keyword evidence="4" id="KW-1185">Reference proteome</keyword>
<comment type="caution">
    <text evidence="3">The sequence shown here is derived from an EMBL/GenBank/DDBJ whole genome shotgun (WGS) entry which is preliminary data.</text>
</comment>
<dbReference type="InterPro" id="IPR036937">
    <property type="entry name" value="Adhesion_dom_fimbrial_sf"/>
</dbReference>